<sequence length="561" mass="63188">MTDSASMEADQYEKEVLYLHPSDNSSFVLASSPLNGSNYLTWSRALYVALGCKMKLCFIDGSFPRPTVGSPLFEQWRRADLMVTSWLWNSISKEIVEGFMYVTSSRELWLEIEPRYGRSSEPMIYQIQREISTISQGDMTLTCYLTRVKKLWNELFCLAPSPKCTCGGCTCGINKAVGERHTATQLMQFLMGLHENFDKEKSQLLMMDPLPDIERAFSMLFAVEQQCSVQVQLADCTNNAAYQFSLKENKKDSSNKQSQKRRPFLDKRSMMCTHCHKSGHLRDTCFQLHGTPEWYKALNDKKKQYGTNYNLVANIETKRAGTGEVSTSNSEPKAKVADLVAELLKLMRSKEPPSDPISNYANYVNYEEQFAGNASCSSALNLGEWIIDTGTTNHVCAHLSYFVSYSVPSHTQVIHLPDGTIKTVTYIGIVKITDKLVLSSVLYIPDFSVNLISVSQLCRNSSYSFSFTYSSCILQDQVSKEVVAKEILTKNLYIVQSLICKAHAHSIVPTPISCSAITDCNNSLWHKRMGHASMIAIKHIPDCKFVDDSFETKCDICPKAK</sequence>
<dbReference type="InterPro" id="IPR029472">
    <property type="entry name" value="Copia-like_N"/>
</dbReference>
<protein>
    <submittedName>
        <fullName evidence="4">Uncharacterized protein LOC105156135</fullName>
    </submittedName>
</protein>
<dbReference type="Proteomes" id="UP000504604">
    <property type="component" value="Linkage group LG1"/>
</dbReference>
<gene>
    <name evidence="4" type="primary">LOC105156135</name>
</gene>
<feature type="domain" description="Retrovirus-related Pol polyprotein from transposon TNT 1-94-like beta-barrel" evidence="2">
    <location>
        <begin position="385"/>
        <end position="459"/>
    </location>
</feature>
<reference evidence="4" key="2">
    <citation type="submission" date="2025-08" db="UniProtKB">
        <authorList>
            <consortium name="RefSeq"/>
        </authorList>
    </citation>
    <scope>IDENTIFICATION</scope>
</reference>
<evidence type="ECO:0000259" key="1">
    <source>
        <dbReference type="Pfam" id="PF14244"/>
    </source>
</evidence>
<organism evidence="3 4">
    <name type="scientific">Sesamum indicum</name>
    <name type="common">Oriental sesame</name>
    <name type="synonym">Sesamum orientale</name>
    <dbReference type="NCBI Taxonomy" id="4182"/>
    <lineage>
        <taxon>Eukaryota</taxon>
        <taxon>Viridiplantae</taxon>
        <taxon>Streptophyta</taxon>
        <taxon>Embryophyta</taxon>
        <taxon>Tracheophyta</taxon>
        <taxon>Spermatophyta</taxon>
        <taxon>Magnoliopsida</taxon>
        <taxon>eudicotyledons</taxon>
        <taxon>Gunneridae</taxon>
        <taxon>Pentapetalae</taxon>
        <taxon>asterids</taxon>
        <taxon>lamiids</taxon>
        <taxon>Lamiales</taxon>
        <taxon>Pedaliaceae</taxon>
        <taxon>Sesamum</taxon>
    </lineage>
</organism>
<dbReference type="AlphaFoldDB" id="A0A6I9STF3"/>
<accession>A0A6I9STF3</accession>
<proteinExistence type="predicted"/>
<dbReference type="PANTHER" id="PTHR37610">
    <property type="entry name" value="CCHC-TYPE DOMAIN-CONTAINING PROTEIN"/>
    <property type="match status" value="1"/>
</dbReference>
<dbReference type="InParanoid" id="A0A6I9STF3"/>
<dbReference type="KEGG" id="sind:105156135"/>
<name>A0A6I9STF3_SESIN</name>
<dbReference type="Pfam" id="PF14244">
    <property type="entry name" value="Retrotran_gag_3"/>
    <property type="match status" value="1"/>
</dbReference>
<dbReference type="Pfam" id="PF22936">
    <property type="entry name" value="Pol_BBD"/>
    <property type="match status" value="1"/>
</dbReference>
<keyword evidence="3" id="KW-1185">Reference proteome</keyword>
<evidence type="ECO:0000313" key="4">
    <source>
        <dbReference type="RefSeq" id="XP_011070491.1"/>
    </source>
</evidence>
<dbReference type="InterPro" id="IPR054722">
    <property type="entry name" value="PolX-like_BBD"/>
</dbReference>
<reference evidence="3" key="1">
    <citation type="submission" date="2024-10" db="UniProtKB">
        <authorList>
            <consortium name="RefSeq"/>
        </authorList>
    </citation>
    <scope>NUCLEOTIDE SEQUENCE [LARGE SCALE GENOMIC DNA]</scope>
    <source>
        <strain evidence="3">cv. Zhongzhi No. 13</strain>
    </source>
</reference>
<dbReference type="RefSeq" id="XP_011070491.1">
    <property type="nucleotide sequence ID" value="XM_011072189.2"/>
</dbReference>
<evidence type="ECO:0000259" key="2">
    <source>
        <dbReference type="Pfam" id="PF22936"/>
    </source>
</evidence>
<evidence type="ECO:0000313" key="3">
    <source>
        <dbReference type="Proteomes" id="UP000504604"/>
    </source>
</evidence>
<feature type="domain" description="Retrotransposon Copia-like N-terminal" evidence="1">
    <location>
        <begin position="20"/>
        <end position="66"/>
    </location>
</feature>
<dbReference type="PANTHER" id="PTHR37610:SF40">
    <property type="entry name" value="OS01G0909600 PROTEIN"/>
    <property type="match status" value="1"/>
</dbReference>
<dbReference type="OrthoDB" id="5544992at2759"/>
<dbReference type="GeneID" id="105156135"/>